<feature type="region of interest" description="Disordered" evidence="19">
    <location>
        <begin position="83"/>
        <end position="245"/>
    </location>
</feature>
<feature type="compositionally biased region" description="Polar residues" evidence="19">
    <location>
        <begin position="1462"/>
        <end position="1473"/>
    </location>
</feature>
<feature type="compositionally biased region" description="Basic and acidic residues" evidence="19">
    <location>
        <begin position="490"/>
        <end position="509"/>
    </location>
</feature>
<keyword evidence="15" id="KW-0239">DNA-directed DNA polymerase</keyword>
<accession>A0AAD5V4E0</accession>
<dbReference type="GO" id="GO:0015074">
    <property type="term" value="P:DNA integration"/>
    <property type="evidence" value="ECO:0007669"/>
    <property type="project" value="UniProtKB-KW"/>
</dbReference>
<evidence type="ECO:0000259" key="21">
    <source>
        <dbReference type="PROSITE" id="PS50878"/>
    </source>
</evidence>
<dbReference type="InterPro" id="IPR041588">
    <property type="entry name" value="Integrase_H2C2"/>
</dbReference>
<dbReference type="GO" id="GO:0004519">
    <property type="term" value="F:endonuclease activity"/>
    <property type="evidence" value="ECO:0007669"/>
    <property type="project" value="UniProtKB-KW"/>
</dbReference>
<dbReference type="Pfam" id="PF00078">
    <property type="entry name" value="RVT_1"/>
    <property type="match status" value="1"/>
</dbReference>
<keyword evidence="10" id="KW-0378">Hydrolase</keyword>
<keyword evidence="11" id="KW-0460">Magnesium</keyword>
<feature type="region of interest" description="Disordered" evidence="19">
    <location>
        <begin position="411"/>
        <end position="509"/>
    </location>
</feature>
<dbReference type="Gene3D" id="1.10.340.70">
    <property type="match status" value="1"/>
</dbReference>
<feature type="compositionally biased region" description="Basic and acidic residues" evidence="19">
    <location>
        <begin position="416"/>
        <end position="432"/>
    </location>
</feature>
<evidence type="ECO:0000256" key="13">
    <source>
        <dbReference type="ARBA" id="ARBA00022908"/>
    </source>
</evidence>
<dbReference type="CDD" id="cd01647">
    <property type="entry name" value="RT_LTR"/>
    <property type="match status" value="1"/>
</dbReference>
<dbReference type="GO" id="GO:0003964">
    <property type="term" value="F:RNA-directed DNA polymerase activity"/>
    <property type="evidence" value="ECO:0007669"/>
    <property type="project" value="UniProtKB-KW"/>
</dbReference>
<dbReference type="EC" id="2.7.7.49" evidence="1"/>
<feature type="compositionally biased region" description="Basic residues" evidence="19">
    <location>
        <begin position="229"/>
        <end position="245"/>
    </location>
</feature>
<evidence type="ECO:0000256" key="7">
    <source>
        <dbReference type="ARBA" id="ARBA00022723"/>
    </source>
</evidence>
<dbReference type="InterPro" id="IPR016197">
    <property type="entry name" value="Chromo-like_dom_sf"/>
</dbReference>
<dbReference type="GO" id="GO:0005634">
    <property type="term" value="C:nucleus"/>
    <property type="evidence" value="ECO:0007669"/>
    <property type="project" value="UniProtKB-ARBA"/>
</dbReference>
<feature type="compositionally biased region" description="Basic and acidic residues" evidence="19">
    <location>
        <begin position="136"/>
        <end position="146"/>
    </location>
</feature>
<evidence type="ECO:0000256" key="8">
    <source>
        <dbReference type="ARBA" id="ARBA00022750"/>
    </source>
</evidence>
<feature type="compositionally biased region" description="Basic and acidic residues" evidence="19">
    <location>
        <begin position="2020"/>
        <end position="2029"/>
    </location>
</feature>
<dbReference type="GO" id="GO:0004190">
    <property type="term" value="F:aspartic-type endopeptidase activity"/>
    <property type="evidence" value="ECO:0007669"/>
    <property type="project" value="UniProtKB-KW"/>
</dbReference>
<dbReference type="InterPro" id="IPR043502">
    <property type="entry name" value="DNA/RNA_pol_sf"/>
</dbReference>
<dbReference type="CDD" id="cd09274">
    <property type="entry name" value="RNase_HI_RT_Ty3"/>
    <property type="match status" value="1"/>
</dbReference>
<evidence type="ECO:0000256" key="16">
    <source>
        <dbReference type="ARBA" id="ARBA00023125"/>
    </source>
</evidence>
<keyword evidence="18" id="KW-0863">Zinc-finger</keyword>
<feature type="region of interest" description="Disordered" evidence="19">
    <location>
        <begin position="663"/>
        <end position="682"/>
    </location>
</feature>
<keyword evidence="4" id="KW-0808">Transferase</keyword>
<keyword evidence="5" id="KW-0548">Nucleotidyltransferase</keyword>
<evidence type="ECO:0000256" key="15">
    <source>
        <dbReference type="ARBA" id="ARBA00022932"/>
    </source>
</evidence>
<dbReference type="GO" id="GO:0003677">
    <property type="term" value="F:DNA binding"/>
    <property type="evidence" value="ECO:0007669"/>
    <property type="project" value="UniProtKB-KW"/>
</dbReference>
<dbReference type="InterPro" id="IPR021109">
    <property type="entry name" value="Peptidase_aspartic_dom_sf"/>
</dbReference>
<evidence type="ECO:0000259" key="20">
    <source>
        <dbReference type="PROSITE" id="PS50158"/>
    </source>
</evidence>
<dbReference type="Gene3D" id="3.30.70.270">
    <property type="match status" value="1"/>
</dbReference>
<dbReference type="Pfam" id="PF08284">
    <property type="entry name" value="RVP_2"/>
    <property type="match status" value="1"/>
</dbReference>
<feature type="domain" description="CCHC-type" evidence="20">
    <location>
        <begin position="515"/>
        <end position="531"/>
    </location>
</feature>
<evidence type="ECO:0000256" key="2">
    <source>
        <dbReference type="ARBA" id="ARBA00022664"/>
    </source>
</evidence>
<dbReference type="GO" id="GO:0006397">
    <property type="term" value="P:mRNA processing"/>
    <property type="evidence" value="ECO:0007669"/>
    <property type="project" value="UniProtKB-KW"/>
</dbReference>
<feature type="compositionally biased region" description="Basic residues" evidence="19">
    <location>
        <begin position="1420"/>
        <end position="1429"/>
    </location>
</feature>
<feature type="compositionally biased region" description="Polar residues" evidence="19">
    <location>
        <begin position="478"/>
        <end position="488"/>
    </location>
</feature>
<dbReference type="InterPro" id="IPR005162">
    <property type="entry name" value="Retrotrans_gag_dom"/>
</dbReference>
<keyword evidence="13" id="KW-0229">DNA integration</keyword>
<dbReference type="InterPro" id="IPR001584">
    <property type="entry name" value="Integrase_cat-core"/>
</dbReference>
<name>A0AAD5V4E0_9APHY</name>
<evidence type="ECO:0000259" key="22">
    <source>
        <dbReference type="PROSITE" id="PS50994"/>
    </source>
</evidence>
<feature type="compositionally biased region" description="Basic and acidic residues" evidence="19">
    <location>
        <begin position="104"/>
        <end position="123"/>
    </location>
</feature>
<feature type="region of interest" description="Disordered" evidence="19">
    <location>
        <begin position="1400"/>
        <end position="1480"/>
    </location>
</feature>
<keyword evidence="16" id="KW-0238">DNA-binding</keyword>
<feature type="compositionally biased region" description="Basic residues" evidence="19">
    <location>
        <begin position="433"/>
        <end position="444"/>
    </location>
</feature>
<keyword evidence="12" id="KW-0694">RNA-binding</keyword>
<keyword evidence="2" id="KW-0507">mRNA processing</keyword>
<dbReference type="GO" id="GO:0006508">
    <property type="term" value="P:proteolysis"/>
    <property type="evidence" value="ECO:0007669"/>
    <property type="project" value="UniProtKB-KW"/>
</dbReference>
<keyword evidence="6" id="KW-0540">Nuclease</keyword>
<feature type="compositionally biased region" description="Basic residues" evidence="19">
    <location>
        <begin position="2220"/>
        <end position="2229"/>
    </location>
</feature>
<dbReference type="EMBL" id="JANAWD010000133">
    <property type="protein sequence ID" value="KAJ3486050.1"/>
    <property type="molecule type" value="Genomic_DNA"/>
</dbReference>
<feature type="domain" description="Integrase catalytic" evidence="22">
    <location>
        <begin position="1617"/>
        <end position="1780"/>
    </location>
</feature>
<feature type="compositionally biased region" description="Acidic residues" evidence="19">
    <location>
        <begin position="16"/>
        <end position="28"/>
    </location>
</feature>
<keyword evidence="18" id="KW-0862">Zinc</keyword>
<dbReference type="Gene3D" id="3.30.420.10">
    <property type="entry name" value="Ribonuclease H-like superfamily/Ribonuclease H"/>
    <property type="match status" value="1"/>
</dbReference>
<dbReference type="InterPro" id="IPR050951">
    <property type="entry name" value="Retrovirus_Pol_polyprotein"/>
</dbReference>
<dbReference type="InterPro" id="IPR001878">
    <property type="entry name" value="Znf_CCHC"/>
</dbReference>
<gene>
    <name evidence="23" type="ORF">NLI96_g4519</name>
</gene>
<keyword evidence="3" id="KW-0645">Protease</keyword>
<dbReference type="PROSITE" id="PS50994">
    <property type="entry name" value="INTEGRASE"/>
    <property type="match status" value="1"/>
</dbReference>
<feature type="region of interest" description="Disordered" evidence="19">
    <location>
        <begin position="2020"/>
        <end position="2039"/>
    </location>
</feature>
<evidence type="ECO:0000256" key="18">
    <source>
        <dbReference type="PROSITE-ProRule" id="PRU00047"/>
    </source>
</evidence>
<feature type="compositionally biased region" description="Basic and acidic residues" evidence="19">
    <location>
        <begin position="1444"/>
        <end position="1453"/>
    </location>
</feature>
<evidence type="ECO:0000256" key="9">
    <source>
        <dbReference type="ARBA" id="ARBA00022759"/>
    </source>
</evidence>
<evidence type="ECO:0000256" key="4">
    <source>
        <dbReference type="ARBA" id="ARBA00022679"/>
    </source>
</evidence>
<evidence type="ECO:0000313" key="23">
    <source>
        <dbReference type="EMBL" id="KAJ3486050.1"/>
    </source>
</evidence>
<keyword evidence="7" id="KW-0479">Metal-binding</keyword>
<keyword evidence="14" id="KW-0695">RNA-directed DNA polymerase</keyword>
<dbReference type="SMART" id="SM00343">
    <property type="entry name" value="ZnF_C2HC"/>
    <property type="match status" value="1"/>
</dbReference>
<keyword evidence="8" id="KW-0064">Aspartyl protease</keyword>
<dbReference type="InterPro" id="IPR056924">
    <property type="entry name" value="SH3_Tf2-1"/>
</dbReference>
<dbReference type="GO" id="GO:0008270">
    <property type="term" value="F:zinc ion binding"/>
    <property type="evidence" value="ECO:0007669"/>
    <property type="project" value="UniProtKB-KW"/>
</dbReference>
<evidence type="ECO:0000256" key="5">
    <source>
        <dbReference type="ARBA" id="ARBA00022695"/>
    </source>
</evidence>
<dbReference type="SUPFAM" id="SSF53098">
    <property type="entry name" value="Ribonuclease H-like"/>
    <property type="match status" value="1"/>
</dbReference>
<evidence type="ECO:0000256" key="14">
    <source>
        <dbReference type="ARBA" id="ARBA00022918"/>
    </source>
</evidence>
<dbReference type="Pfam" id="PF17917">
    <property type="entry name" value="RT_RNaseH"/>
    <property type="match status" value="1"/>
</dbReference>
<dbReference type="SUPFAM" id="SSF50630">
    <property type="entry name" value="Acid proteases"/>
    <property type="match status" value="1"/>
</dbReference>
<dbReference type="PROSITE" id="PS50878">
    <property type="entry name" value="RT_POL"/>
    <property type="match status" value="1"/>
</dbReference>
<feature type="compositionally biased region" description="Polar residues" evidence="19">
    <location>
        <begin position="35"/>
        <end position="58"/>
    </location>
</feature>
<evidence type="ECO:0000256" key="19">
    <source>
        <dbReference type="SAM" id="MobiDB-lite"/>
    </source>
</evidence>
<dbReference type="GO" id="GO:0003723">
    <property type="term" value="F:RNA binding"/>
    <property type="evidence" value="ECO:0007669"/>
    <property type="project" value="UniProtKB-KW"/>
</dbReference>
<evidence type="ECO:0000256" key="1">
    <source>
        <dbReference type="ARBA" id="ARBA00012493"/>
    </source>
</evidence>
<keyword evidence="9" id="KW-0255">Endonuclease</keyword>
<comment type="caution">
    <text evidence="23">The sequence shown here is derived from an EMBL/GenBank/DDBJ whole genome shotgun (WGS) entry which is preliminary data.</text>
</comment>
<keyword evidence="24" id="KW-1185">Reference proteome</keyword>
<feature type="domain" description="Reverse transcriptase" evidence="21">
    <location>
        <begin position="1001"/>
        <end position="1185"/>
    </location>
</feature>
<evidence type="ECO:0000256" key="12">
    <source>
        <dbReference type="ARBA" id="ARBA00022884"/>
    </source>
</evidence>
<dbReference type="InterPro" id="IPR043128">
    <property type="entry name" value="Rev_trsase/Diguanyl_cyclase"/>
</dbReference>
<dbReference type="GO" id="GO:0006310">
    <property type="term" value="P:DNA recombination"/>
    <property type="evidence" value="ECO:0007669"/>
    <property type="project" value="UniProtKB-KW"/>
</dbReference>
<dbReference type="SUPFAM" id="SSF54160">
    <property type="entry name" value="Chromo domain-like"/>
    <property type="match status" value="1"/>
</dbReference>
<dbReference type="PANTHER" id="PTHR37984:SF5">
    <property type="entry name" value="PROTEIN NYNRIN-LIKE"/>
    <property type="match status" value="1"/>
</dbReference>
<dbReference type="InterPro" id="IPR036875">
    <property type="entry name" value="Znf_CCHC_sf"/>
</dbReference>
<dbReference type="Gene3D" id="2.40.70.10">
    <property type="entry name" value="Acid Proteases"/>
    <property type="match status" value="1"/>
</dbReference>
<evidence type="ECO:0000256" key="11">
    <source>
        <dbReference type="ARBA" id="ARBA00022842"/>
    </source>
</evidence>
<protein>
    <recommendedName>
        <fullName evidence="1">RNA-directed DNA polymerase</fullName>
        <ecNumber evidence="1">2.7.7.49</ecNumber>
    </recommendedName>
</protein>
<feature type="region of interest" description="Disordered" evidence="19">
    <location>
        <begin position="1"/>
        <end position="65"/>
    </location>
</feature>
<evidence type="ECO:0000256" key="3">
    <source>
        <dbReference type="ARBA" id="ARBA00022670"/>
    </source>
</evidence>
<dbReference type="InterPro" id="IPR012337">
    <property type="entry name" value="RNaseH-like_sf"/>
</dbReference>
<dbReference type="GO" id="GO:0003887">
    <property type="term" value="F:DNA-directed DNA polymerase activity"/>
    <property type="evidence" value="ECO:0007669"/>
    <property type="project" value="UniProtKB-KW"/>
</dbReference>
<dbReference type="Pfam" id="PF24626">
    <property type="entry name" value="SH3_Tf2-1"/>
    <property type="match status" value="1"/>
</dbReference>
<dbReference type="Proteomes" id="UP001212997">
    <property type="component" value="Unassembled WGS sequence"/>
</dbReference>
<sequence>MNQQNFEVFESKTEEIVSEPESDTEQEAEWLRTAMENSKSTYQEEQQRRNQAPTSNGAGPSKMAHISCGAVITEVEDEIKLMDESASQFVPPKDPEPKKKKKLTTKDKGKGVDRTQEQRDFLKKFASGASTKSKGKTKDNEKEKPPTSKRKPASSFLREPSQMPDGGYLRKATKERYESSDDEAANSPLSRPPTPPSSLPSSSSSSSSSSESSSSESSSSSSSDDEKAKKKARDKRKRKEYKKKQKKRKEILTGVKIKQPFIWKGLPDLEIFDQWVYEVDNWQELNGLTDKYTLRLVKGFMSGQAAKFFMKHVATDLKNWTMKELYDALFNYCFPLDFKEELRENLENATQGNAKIRDFVRDLETLAERFEDVTDIQIVKIFWKGMHQYLRLYLIKKGYTPETTKLSKLVKHASRRERAQEVKEREEREFRGKRPGRGWGRFKNRTNGPENIKLAEQMNAKPDITPKTANPPKKPENSTKNNQENGQKGKSKDIPRERKNPLSREERDRLRAEGRCFNCKDVGHESRNCPKRKTAKAPTVHAGSVRFGKLEQLAKQARETLNVSAIRIDPNKIFTDLEDSETEREHLSTRRDDELKHLARAMISSAYQIETDDLEERFQVIDLGNRFEIIDWEDRPAESCIIYKDQLEKEDFCMKDALTNRETLKPKNPNARGFPSMGEQPEEHSAMSWLHMRFAAALEGVNPDDRIMVEPVTEGYRVTITEEDISFVLTHQNVADETFDAGNMLELIRNDEFVLESEEDAESYLIRRAIRERNNRERTKIMFGAIQPRKTKRADSKSTDHFVSAIERNAMRTKDLTRKIPKTLVITVQVNGKPVRALLDSGSMADFVSTTLVDQLKLEKEILAKQLPVQLAVHGSRTKINSCTTVDFGYQGIKGPRRFDIANLDTYDVILGTPFFFQHKVAIGFNPSRVVIGCNKPEPIKGVETAIITSMAMDILEDELEKLRLNHRIPLIDERKIYPYRPAKCPDALKKLWHEKKEKYLALGRWRIATGRNAIPILLIPKPRKADEELKLRVTFDKRPQNDNTIKLASPLPDIDGILRNVARFIYMTGMDGKNAYEQIRIEPEDVHKSLFTTPDGTMESLVLQQGDCNGPATYQTLMNHIFAPYIGVFMDVYLDDIIIYSNTIEEHMKHIRTVFDVLRREKLYLGADKMQFFARKLKILGHIIDKEGIAMDPHKLLRGGWLFGTRLQGHSNPYGCADTVDWKHKPMALDRNAPVSIQGGASGYISQGDDLKTAKVVTFWSGKFNSAQQNYPVHEQELLAIVESLKRFRPLLHSARFRICTDHKGLEFIKTQKHLSPRQHRWVDVLNEFDYDIQYIPGETNVLADALSRIYSDEPIGIQRAKSEYVQDKEDNDDLPELAEIEEDEPVYTGVAAVIPEHTRKSSRLGTKPRVEYDVLHGNKQRKPRNKAPKPQEVKIVPQPIRTNKETSDKGKNTKKGTMKLTGNEQNPNRNPKTPADPQIPTIVVTMDEFGVPMPDSIRGRYEEDPFFREILINLKEHRHFREKDGLIFYDQEGTYLLCIPDVFIGRRRLREMIITQAHSVLAHLGAKKTIDYLKQEVWWKSMVEEIKTYCKTCGLCATSKSATQKPMGLLKTLQVPRRPWQYIGIDFVGPLPESSNRLGTFDMICVVIDLLTSMVHLIPTVQTYRAAQIAEVVFENVYKLHGLPERIISNRDTLFTSTFWRRLHELLRTELRLSSSYHPQTDGATERANRTMTQMLRQCVHPDQKDWVQKLPAIELAMNMARSDTTGFSPFYLNYGRMPRSLIWDNQSEYPGVQTFAQQMKEAIMAAHDAIIAARVQQTKQANKHRRDAPFKENDLVYLSTKNLKPLKGRARKLVPKFLGPFRILKTIEPGATYKLELPKELKARGINDAFHASLLRQHIPNDDRRFPGRMPHQIPGFGEQPQEWIVDRIVSHSGKGSEAEFEVQWSTGDVTWAPYHDIKHLQAFDEYCEALGITQIGQLQTGQAKERTYNIPMETLSANGMTLALPKRGNLDGRAKGSYIKERRGEEDETTTEHSPAPLSIILSSQNQLSSIAQYSLALSMVESAEFYAQDHIVCMKHAKLLTAWLAGNGPYPGNPPHGYTDVFVKKNPLAPNPAEFPEKIAQAKEEAAKPAIQGVTMSEDAFASLLQHNAQAQSKMVDLFKMIQPAKQGIIHHPRPFNPNPRGGGRGHGLGHRISPRPPPVKLQPNGLPVPLGRSKPCRRGKRGGKGQVHGTLPLVNDPKTLLSPKLSAAPANEAGPSNQANEDVPMGEVEQGTTNTAQPTLETEQQEDLYYYEGHDPLTFGAEA</sequence>
<dbReference type="InterPro" id="IPR036397">
    <property type="entry name" value="RNaseH_sf"/>
</dbReference>
<organism evidence="23 24">
    <name type="scientific">Meripilus lineatus</name>
    <dbReference type="NCBI Taxonomy" id="2056292"/>
    <lineage>
        <taxon>Eukaryota</taxon>
        <taxon>Fungi</taxon>
        <taxon>Dikarya</taxon>
        <taxon>Basidiomycota</taxon>
        <taxon>Agaricomycotina</taxon>
        <taxon>Agaricomycetes</taxon>
        <taxon>Polyporales</taxon>
        <taxon>Meripilaceae</taxon>
        <taxon>Meripilus</taxon>
    </lineage>
</organism>
<dbReference type="Pfam" id="PF03732">
    <property type="entry name" value="Retrotrans_gag"/>
    <property type="match status" value="1"/>
</dbReference>
<dbReference type="InterPro" id="IPR000477">
    <property type="entry name" value="RT_dom"/>
</dbReference>
<feature type="compositionally biased region" description="Polar residues" evidence="19">
    <location>
        <begin position="2276"/>
        <end position="2288"/>
    </location>
</feature>
<evidence type="ECO:0000313" key="24">
    <source>
        <dbReference type="Proteomes" id="UP001212997"/>
    </source>
</evidence>
<dbReference type="Gene3D" id="4.10.60.10">
    <property type="entry name" value="Zinc finger, CCHC-type"/>
    <property type="match status" value="1"/>
</dbReference>
<dbReference type="Gene3D" id="3.10.10.10">
    <property type="entry name" value="HIV Type 1 Reverse Transcriptase, subunit A, domain 1"/>
    <property type="match status" value="1"/>
</dbReference>
<reference evidence="23" key="1">
    <citation type="submission" date="2022-07" db="EMBL/GenBank/DDBJ databases">
        <title>Genome Sequence of Physisporinus lineatus.</title>
        <authorList>
            <person name="Buettner E."/>
        </authorList>
    </citation>
    <scope>NUCLEOTIDE SEQUENCE</scope>
    <source>
        <strain evidence="23">VT162</strain>
    </source>
</reference>
<dbReference type="SUPFAM" id="SSF57756">
    <property type="entry name" value="Retrovirus zinc finger-like domains"/>
    <property type="match status" value="1"/>
</dbReference>
<proteinExistence type="predicted"/>
<evidence type="ECO:0000256" key="17">
    <source>
        <dbReference type="ARBA" id="ARBA00023172"/>
    </source>
</evidence>
<dbReference type="InterPro" id="IPR041373">
    <property type="entry name" value="RT_RNaseH"/>
</dbReference>
<dbReference type="CDD" id="cd00303">
    <property type="entry name" value="retropepsin_like"/>
    <property type="match status" value="1"/>
</dbReference>
<dbReference type="SUPFAM" id="SSF56672">
    <property type="entry name" value="DNA/RNA polymerases"/>
    <property type="match status" value="1"/>
</dbReference>
<keyword evidence="17" id="KW-0233">DNA recombination</keyword>
<evidence type="ECO:0000256" key="10">
    <source>
        <dbReference type="ARBA" id="ARBA00022801"/>
    </source>
</evidence>
<feature type="region of interest" description="Disordered" evidence="19">
    <location>
        <begin position="2176"/>
        <end position="2309"/>
    </location>
</feature>
<dbReference type="PROSITE" id="PS50158">
    <property type="entry name" value="ZF_CCHC"/>
    <property type="match status" value="1"/>
</dbReference>
<dbReference type="Pfam" id="PF17921">
    <property type="entry name" value="Integrase_H2C2"/>
    <property type="match status" value="1"/>
</dbReference>
<dbReference type="PANTHER" id="PTHR37984">
    <property type="entry name" value="PROTEIN CBG26694"/>
    <property type="match status" value="1"/>
</dbReference>
<feature type="compositionally biased region" description="Low complexity" evidence="19">
    <location>
        <begin position="199"/>
        <end position="222"/>
    </location>
</feature>
<evidence type="ECO:0000256" key="6">
    <source>
        <dbReference type="ARBA" id="ARBA00022722"/>
    </source>
</evidence>